<sequence>MKNSEESVPMIGRSMSPANPPIPTKKSIQKVRKPQWRSYKNPEVKHELILYGELAAVAAGIVALYLLALVPFAHIQRVQLLTARLKPNGLEMADADRFVKLANDSLFQEDSEVNKFQYRLTKRPCGSKDDIGLQTDQKCGSTKDAQIYRVQNMIKKKFLSYQDLSQIFTIQCCHPGKTAPLCPCGIPYRHEKWCFELLNSDQTCQEKVTEENFQTKFGFENLQQILKFDQTLSLCSNSTQKLNKNCEKLHGTFGIVQNQTTKILCGIQAYPVGSWWIHRHD</sequence>
<protein>
    <submittedName>
        <fullName evidence="2">Uncharacterized protein</fullName>
    </submittedName>
</protein>
<name>A0AC34R0U9_9BILA</name>
<dbReference type="WBParaSite" id="JU765_v2.g2330.t1">
    <property type="protein sequence ID" value="JU765_v2.g2330.t1"/>
    <property type="gene ID" value="JU765_v2.g2330"/>
</dbReference>
<evidence type="ECO:0000313" key="2">
    <source>
        <dbReference type="WBParaSite" id="JU765_v2.g2330.t1"/>
    </source>
</evidence>
<dbReference type="Proteomes" id="UP000887576">
    <property type="component" value="Unplaced"/>
</dbReference>
<reference evidence="2" key="1">
    <citation type="submission" date="2022-11" db="UniProtKB">
        <authorList>
            <consortium name="WormBaseParasite"/>
        </authorList>
    </citation>
    <scope>IDENTIFICATION</scope>
</reference>
<organism evidence="1 2">
    <name type="scientific">Panagrolaimus sp. JU765</name>
    <dbReference type="NCBI Taxonomy" id="591449"/>
    <lineage>
        <taxon>Eukaryota</taxon>
        <taxon>Metazoa</taxon>
        <taxon>Ecdysozoa</taxon>
        <taxon>Nematoda</taxon>
        <taxon>Chromadorea</taxon>
        <taxon>Rhabditida</taxon>
        <taxon>Tylenchina</taxon>
        <taxon>Panagrolaimomorpha</taxon>
        <taxon>Panagrolaimoidea</taxon>
        <taxon>Panagrolaimidae</taxon>
        <taxon>Panagrolaimus</taxon>
    </lineage>
</organism>
<evidence type="ECO:0000313" key="1">
    <source>
        <dbReference type="Proteomes" id="UP000887576"/>
    </source>
</evidence>
<proteinExistence type="predicted"/>
<accession>A0AC34R0U9</accession>